<dbReference type="AlphaFoldDB" id="A0A286IEY2"/>
<dbReference type="Proteomes" id="UP000219465">
    <property type="component" value="Unassembled WGS sequence"/>
</dbReference>
<reference evidence="4" key="1">
    <citation type="submission" date="2017-08" db="EMBL/GenBank/DDBJ databases">
        <authorList>
            <person name="Varghese N."/>
            <person name="Submissions S."/>
        </authorList>
    </citation>
    <scope>NUCLEOTIDE SEQUENCE [LARGE SCALE GENOMIC DNA]</scope>
    <source>
        <strain evidence="4">KCTC 23107</strain>
    </source>
</reference>
<feature type="region of interest" description="Disordered" evidence="1">
    <location>
        <begin position="1"/>
        <end position="20"/>
    </location>
</feature>
<dbReference type="Pfam" id="PF03869">
    <property type="entry name" value="Arc"/>
    <property type="match status" value="1"/>
</dbReference>
<accession>A0A286IEY2</accession>
<name>A0A286IEY2_9HYPH</name>
<evidence type="ECO:0000313" key="4">
    <source>
        <dbReference type="Proteomes" id="UP000219465"/>
    </source>
</evidence>
<gene>
    <name evidence="3" type="ORF">SAMN05877838_3516</name>
</gene>
<dbReference type="SUPFAM" id="SSF47598">
    <property type="entry name" value="Ribbon-helix-helix"/>
    <property type="match status" value="1"/>
</dbReference>
<dbReference type="RefSeq" id="WP_097109072.1">
    <property type="nucleotide sequence ID" value="NZ_OCPC01000006.1"/>
</dbReference>
<dbReference type="GO" id="GO:0003677">
    <property type="term" value="F:DNA binding"/>
    <property type="evidence" value="ECO:0007669"/>
    <property type="project" value="InterPro"/>
</dbReference>
<dbReference type="InterPro" id="IPR005569">
    <property type="entry name" value="Arc_DNA-bd_dom"/>
</dbReference>
<proteinExistence type="predicted"/>
<dbReference type="Gene3D" id="1.10.1220.10">
    <property type="entry name" value="Met repressor-like"/>
    <property type="match status" value="1"/>
</dbReference>
<dbReference type="OrthoDB" id="6890552at2"/>
<feature type="domain" description="Arc-like DNA binding" evidence="2">
    <location>
        <begin position="10"/>
        <end position="46"/>
    </location>
</feature>
<protein>
    <submittedName>
        <fullName evidence="3">Arc-like DNA binding dprotein</fullName>
    </submittedName>
</protein>
<evidence type="ECO:0000313" key="3">
    <source>
        <dbReference type="EMBL" id="SOE18587.1"/>
    </source>
</evidence>
<dbReference type="InterPro" id="IPR010985">
    <property type="entry name" value="Ribbon_hlx_hlx"/>
</dbReference>
<evidence type="ECO:0000259" key="2">
    <source>
        <dbReference type="Pfam" id="PF03869"/>
    </source>
</evidence>
<sequence>MAKQGRGSEQAMIRLPEGMRDRLKESAEQNGRSMNAEIVARLEHSFDGGAIVSEKQMKALRSLAESMEWREAKLEIDLGHAVATMREFTKLLTELLDSPEHKLQAVVAGRRVVESAATYLGRPNYEQMQTSRFIDETPPNDPLAEVIATAEWVTEQLLHEYRRLRNDK</sequence>
<dbReference type="EMBL" id="OCPC01000006">
    <property type="protein sequence ID" value="SOE18587.1"/>
    <property type="molecule type" value="Genomic_DNA"/>
</dbReference>
<dbReference type="GO" id="GO:0006355">
    <property type="term" value="P:regulation of DNA-templated transcription"/>
    <property type="evidence" value="ECO:0007669"/>
    <property type="project" value="InterPro"/>
</dbReference>
<keyword evidence="4" id="KW-1185">Reference proteome</keyword>
<dbReference type="InterPro" id="IPR013321">
    <property type="entry name" value="Arc_rbn_hlx_hlx"/>
</dbReference>
<evidence type="ECO:0000256" key="1">
    <source>
        <dbReference type="SAM" id="MobiDB-lite"/>
    </source>
</evidence>
<organism evidence="3 4">
    <name type="scientific">Hoeflea halophila</name>
    <dbReference type="NCBI Taxonomy" id="714899"/>
    <lineage>
        <taxon>Bacteria</taxon>
        <taxon>Pseudomonadati</taxon>
        <taxon>Pseudomonadota</taxon>
        <taxon>Alphaproteobacteria</taxon>
        <taxon>Hyphomicrobiales</taxon>
        <taxon>Rhizobiaceae</taxon>
        <taxon>Hoeflea</taxon>
    </lineage>
</organism>